<dbReference type="eggNOG" id="KOG0419">
    <property type="taxonomic scope" value="Eukaryota"/>
</dbReference>
<dbReference type="FunFam" id="3.10.110.10:FF:000090">
    <property type="entry name" value="Ubiquitin-conjugating enzyme E2-17 kDa"/>
    <property type="match status" value="1"/>
</dbReference>
<dbReference type="Gene3D" id="3.10.110.10">
    <property type="entry name" value="Ubiquitin Conjugating Enzyme"/>
    <property type="match status" value="1"/>
</dbReference>
<dbReference type="PANTHER" id="PTHR24067">
    <property type="entry name" value="UBIQUITIN-CONJUGATING ENZYME E2"/>
    <property type="match status" value="1"/>
</dbReference>
<dbReference type="RefSeq" id="XP_001305183.1">
    <property type="nucleotide sequence ID" value="XM_001305182.1"/>
</dbReference>
<accession>A2FS62</accession>
<gene>
    <name evidence="6" type="ORF">TVAG_405520</name>
</gene>
<evidence type="ECO:0000313" key="7">
    <source>
        <dbReference type="Proteomes" id="UP000001542"/>
    </source>
</evidence>
<proteinExistence type="inferred from homology"/>
<keyword evidence="1" id="KW-0808">Transferase</keyword>
<dbReference type="PROSITE" id="PS00183">
    <property type="entry name" value="UBC_1"/>
    <property type="match status" value="1"/>
</dbReference>
<dbReference type="InterPro" id="IPR016135">
    <property type="entry name" value="UBQ-conjugating_enzyme/RWD"/>
</dbReference>
<reference evidence="6" key="1">
    <citation type="submission" date="2006-10" db="EMBL/GenBank/DDBJ databases">
        <authorList>
            <person name="Amadeo P."/>
            <person name="Zhao Q."/>
            <person name="Wortman J."/>
            <person name="Fraser-Liggett C."/>
            <person name="Carlton J."/>
        </authorList>
    </citation>
    <scope>NUCLEOTIDE SEQUENCE</scope>
    <source>
        <strain evidence="6">G3</strain>
    </source>
</reference>
<dbReference type="CDD" id="cd23790">
    <property type="entry name" value="UBCc_UBE2A_2B"/>
    <property type="match status" value="1"/>
</dbReference>
<reference evidence="6" key="2">
    <citation type="journal article" date="2007" name="Science">
        <title>Draft genome sequence of the sexually transmitted pathogen Trichomonas vaginalis.</title>
        <authorList>
            <person name="Carlton J.M."/>
            <person name="Hirt R.P."/>
            <person name="Silva J.C."/>
            <person name="Delcher A.L."/>
            <person name="Schatz M."/>
            <person name="Zhao Q."/>
            <person name="Wortman J.R."/>
            <person name="Bidwell S.L."/>
            <person name="Alsmark U.C.M."/>
            <person name="Besteiro S."/>
            <person name="Sicheritz-Ponten T."/>
            <person name="Noel C.J."/>
            <person name="Dacks J.B."/>
            <person name="Foster P.G."/>
            <person name="Simillion C."/>
            <person name="Van de Peer Y."/>
            <person name="Miranda-Saavedra D."/>
            <person name="Barton G.J."/>
            <person name="Westrop G.D."/>
            <person name="Mueller S."/>
            <person name="Dessi D."/>
            <person name="Fiori P.L."/>
            <person name="Ren Q."/>
            <person name="Paulsen I."/>
            <person name="Zhang H."/>
            <person name="Bastida-Corcuera F.D."/>
            <person name="Simoes-Barbosa A."/>
            <person name="Brown M.T."/>
            <person name="Hayes R.D."/>
            <person name="Mukherjee M."/>
            <person name="Okumura C.Y."/>
            <person name="Schneider R."/>
            <person name="Smith A.J."/>
            <person name="Vanacova S."/>
            <person name="Villalvazo M."/>
            <person name="Haas B.J."/>
            <person name="Pertea M."/>
            <person name="Feldblyum T.V."/>
            <person name="Utterback T.R."/>
            <person name="Shu C.L."/>
            <person name="Osoegawa K."/>
            <person name="de Jong P.J."/>
            <person name="Hrdy I."/>
            <person name="Horvathova L."/>
            <person name="Zubacova Z."/>
            <person name="Dolezal P."/>
            <person name="Malik S.B."/>
            <person name="Logsdon J.M. Jr."/>
            <person name="Henze K."/>
            <person name="Gupta A."/>
            <person name="Wang C.C."/>
            <person name="Dunne R.L."/>
            <person name="Upcroft J.A."/>
            <person name="Upcroft P."/>
            <person name="White O."/>
            <person name="Salzberg S.L."/>
            <person name="Tang P."/>
            <person name="Chiu C.-H."/>
            <person name="Lee Y.-S."/>
            <person name="Embley T.M."/>
            <person name="Coombs G.H."/>
            <person name="Mottram J.C."/>
            <person name="Tachezy J."/>
            <person name="Fraser-Liggett C.M."/>
            <person name="Johnson P.J."/>
        </authorList>
    </citation>
    <scope>NUCLEOTIDE SEQUENCE [LARGE SCALE GENOMIC DNA]</scope>
    <source>
        <strain evidence="6">G3</strain>
    </source>
</reference>
<dbReference type="GO" id="GO:0000209">
    <property type="term" value="P:protein polyubiquitination"/>
    <property type="evidence" value="ECO:0000318"/>
    <property type="project" value="GO_Central"/>
</dbReference>
<dbReference type="GO" id="GO:0006281">
    <property type="term" value="P:DNA repair"/>
    <property type="evidence" value="ECO:0000318"/>
    <property type="project" value="GO_Central"/>
</dbReference>
<feature type="active site" description="Glycyl thioester intermediate" evidence="3">
    <location>
        <position position="87"/>
    </location>
</feature>
<dbReference type="SUPFAM" id="SSF54495">
    <property type="entry name" value="UBC-like"/>
    <property type="match status" value="1"/>
</dbReference>
<sequence>MNAAQRRILRDFKKIQNDKTKNYVVTPDPQNIYHWDAVLFGPEDTVWEGANFRMQFDFSEDYPHTCPEVKFVDIPFHPNIYQNGSICIDILQQNWSNAYDAAAIMTSIISLLVLPNPHSPANNEAGELYVKNTNEYNRRVKLSFPNYNK</sequence>
<keyword evidence="4" id="KW-0067">ATP-binding</keyword>
<dbReference type="Proteomes" id="UP000001542">
    <property type="component" value="Unassembled WGS sequence"/>
</dbReference>
<dbReference type="AlphaFoldDB" id="A2FS62"/>
<evidence type="ECO:0000313" key="6">
    <source>
        <dbReference type="EMBL" id="EAX92253.1"/>
    </source>
</evidence>
<evidence type="ECO:0000256" key="2">
    <source>
        <dbReference type="ARBA" id="ARBA00022786"/>
    </source>
</evidence>
<dbReference type="PROSITE" id="PS50127">
    <property type="entry name" value="UBC_2"/>
    <property type="match status" value="1"/>
</dbReference>
<dbReference type="KEGG" id="tva:4749961"/>
<dbReference type="Pfam" id="PF00179">
    <property type="entry name" value="UQ_con"/>
    <property type="match status" value="1"/>
</dbReference>
<dbReference type="InterPro" id="IPR023313">
    <property type="entry name" value="UBQ-conjugating_AS"/>
</dbReference>
<dbReference type="VEuPathDB" id="TrichDB:TVAGG3_0885910"/>
<keyword evidence="7" id="KW-1185">Reference proteome</keyword>
<feature type="domain" description="UBC core" evidence="5">
    <location>
        <begin position="3"/>
        <end position="149"/>
    </location>
</feature>
<dbReference type="SMR" id="A2FS62"/>
<dbReference type="GO" id="GO:0061631">
    <property type="term" value="F:ubiquitin conjugating enzyme activity"/>
    <property type="evidence" value="ECO:0000318"/>
    <property type="project" value="GO_Central"/>
</dbReference>
<protein>
    <submittedName>
        <fullName evidence="6">Ubiquitin conjugating protein, putative</fullName>
    </submittedName>
</protein>
<comment type="similarity">
    <text evidence="4">Belongs to the ubiquitin-conjugating enzyme family.</text>
</comment>
<name>A2FS62_TRIV3</name>
<dbReference type="EMBL" id="DS113978">
    <property type="protein sequence ID" value="EAX92253.1"/>
    <property type="molecule type" value="Genomic_DNA"/>
</dbReference>
<dbReference type="InterPro" id="IPR050113">
    <property type="entry name" value="Ub_conjugating_enzyme"/>
</dbReference>
<keyword evidence="2 4" id="KW-0833">Ubl conjugation pathway</keyword>
<keyword evidence="4" id="KW-0547">Nucleotide-binding</keyword>
<dbReference type="GO" id="GO:0043161">
    <property type="term" value="P:proteasome-mediated ubiquitin-dependent protein catabolic process"/>
    <property type="evidence" value="ECO:0000318"/>
    <property type="project" value="GO_Central"/>
</dbReference>
<dbReference type="GO" id="GO:0005524">
    <property type="term" value="F:ATP binding"/>
    <property type="evidence" value="ECO:0007669"/>
    <property type="project" value="UniProtKB-UniRule"/>
</dbReference>
<dbReference type="SMART" id="SM00212">
    <property type="entry name" value="UBCc"/>
    <property type="match status" value="1"/>
</dbReference>
<dbReference type="OrthoDB" id="9984419at2759"/>
<dbReference type="InParanoid" id="A2FS62"/>
<organism evidence="6 7">
    <name type="scientific">Trichomonas vaginalis (strain ATCC PRA-98 / G3)</name>
    <dbReference type="NCBI Taxonomy" id="412133"/>
    <lineage>
        <taxon>Eukaryota</taxon>
        <taxon>Metamonada</taxon>
        <taxon>Parabasalia</taxon>
        <taxon>Trichomonadida</taxon>
        <taxon>Trichomonadidae</taxon>
        <taxon>Trichomonas</taxon>
    </lineage>
</organism>
<evidence type="ECO:0000259" key="5">
    <source>
        <dbReference type="PROSITE" id="PS50127"/>
    </source>
</evidence>
<evidence type="ECO:0000256" key="1">
    <source>
        <dbReference type="ARBA" id="ARBA00022679"/>
    </source>
</evidence>
<dbReference type="STRING" id="5722.A2FS62"/>
<evidence type="ECO:0000256" key="4">
    <source>
        <dbReference type="RuleBase" id="RU362109"/>
    </source>
</evidence>
<dbReference type="VEuPathDB" id="TrichDB:TVAG_405520"/>
<dbReference type="InterPro" id="IPR000608">
    <property type="entry name" value="UBC"/>
</dbReference>
<evidence type="ECO:0000256" key="3">
    <source>
        <dbReference type="PROSITE-ProRule" id="PRU10133"/>
    </source>
</evidence>